<dbReference type="PANTHER" id="PTHR11851">
    <property type="entry name" value="METALLOPROTEASE"/>
    <property type="match status" value="1"/>
</dbReference>
<dbReference type="RefSeq" id="WP_316413442.1">
    <property type="nucleotide sequence ID" value="NZ_AP027080.1"/>
</dbReference>
<dbReference type="InterPro" id="IPR011249">
    <property type="entry name" value="Metalloenz_LuxS/M16"/>
</dbReference>
<dbReference type="InterPro" id="IPR007863">
    <property type="entry name" value="Peptidase_M16_C"/>
</dbReference>
<dbReference type="AlphaFoldDB" id="A0AA48KDT4"/>
<dbReference type="SUPFAM" id="SSF63411">
    <property type="entry name" value="LuxS/MPP-like metallohydrolase"/>
    <property type="match status" value="2"/>
</dbReference>
<dbReference type="GO" id="GO:0046872">
    <property type="term" value="F:metal ion binding"/>
    <property type="evidence" value="ECO:0007669"/>
    <property type="project" value="InterPro"/>
</dbReference>
<evidence type="ECO:0000313" key="2">
    <source>
        <dbReference type="EMBL" id="BDU74768.1"/>
    </source>
</evidence>
<reference evidence="3" key="1">
    <citation type="journal article" date="2023" name="Int. J. Syst. Evol. Microbiol.">
        <title>Mesoterricola silvestris gen. nov., sp. nov., Mesoterricola sediminis sp. nov., Geothrix oryzae sp. nov., Geothrix edaphica sp. nov., Geothrix rubra sp. nov., and Geothrix limicola sp. nov., six novel members of Acidobacteriota isolated from soils.</title>
        <authorList>
            <person name="Itoh H."/>
            <person name="Sugisawa Y."/>
            <person name="Mise K."/>
            <person name="Xu Z."/>
            <person name="Kuniyasu M."/>
            <person name="Ushijima N."/>
            <person name="Kawano K."/>
            <person name="Kobayashi E."/>
            <person name="Shiratori Y."/>
            <person name="Masuda Y."/>
            <person name="Senoo K."/>
        </authorList>
    </citation>
    <scope>NUCLEOTIDE SEQUENCE [LARGE SCALE GENOMIC DNA]</scope>
    <source>
        <strain evidence="3">W79</strain>
    </source>
</reference>
<dbReference type="KEGG" id="msil:METEAL_39420"/>
<feature type="domain" description="Peptidase M16 C-terminal" evidence="1">
    <location>
        <begin position="206"/>
        <end position="387"/>
    </location>
</feature>
<protein>
    <submittedName>
        <fullName evidence="2">Peptidase M16</fullName>
    </submittedName>
</protein>
<dbReference type="EMBL" id="AP027080">
    <property type="protein sequence ID" value="BDU74768.1"/>
    <property type="molecule type" value="Genomic_DNA"/>
</dbReference>
<dbReference type="Pfam" id="PF05193">
    <property type="entry name" value="Peptidase_M16_C"/>
    <property type="match status" value="1"/>
</dbReference>
<evidence type="ECO:0000259" key="1">
    <source>
        <dbReference type="Pfam" id="PF05193"/>
    </source>
</evidence>
<organism evidence="2 3">
    <name type="scientific">Mesoterricola silvestris</name>
    <dbReference type="NCBI Taxonomy" id="2927979"/>
    <lineage>
        <taxon>Bacteria</taxon>
        <taxon>Pseudomonadati</taxon>
        <taxon>Acidobacteriota</taxon>
        <taxon>Holophagae</taxon>
        <taxon>Holophagales</taxon>
        <taxon>Holophagaceae</taxon>
        <taxon>Mesoterricola</taxon>
    </lineage>
</organism>
<keyword evidence="3" id="KW-1185">Reference proteome</keyword>
<name>A0AA48KDT4_9BACT</name>
<proteinExistence type="predicted"/>
<dbReference type="Gene3D" id="3.30.830.10">
    <property type="entry name" value="Metalloenzyme, LuxS/M16 peptidase-like"/>
    <property type="match status" value="2"/>
</dbReference>
<sequence>MMNLGVPTLLMLACTLAAQPIPARPELLPVQPLVFKAPRARDFKVTLRNGIPAFIVPDPEGQPIVRVKVLYRGGSYLDPAGKEGLAALFGNQIRRGGTEVTPVDELDERLAFLAAGVHGRCGATSGSLSLEVLEKDLETGLAAFMEVLTRPAFAQASLDLARQDQLQALAKRNDSANSISGYQFGYLLRGESHFASAQATQASLARITREDLRAFHARILHPANLVVTASGPIDPRAFKAVLDRTVGALKPGREARVSPPVPAPTFTRTPGLYLCGKAGPQSVVALAVPGLRRGDPDWPAAMLMEEILGGGGVSSRLMKRLRNDEGLTYGVSTRLEPGTFWKGDLLCRFQTKNRSVAYALRLVLEEVEKLKREPVGEQEFSVARDGLIQAFPSRFSDAESVAGLFAGQNLNGQPEDYFLDFRERLRSVTRDQVREAARKYLDMTRMVLLVVGDVEAVRQGDAKDHPGRLGEGLGLPVTVLPLRDPSTLRPLP</sequence>
<dbReference type="InterPro" id="IPR050361">
    <property type="entry name" value="MPP/UQCRC_Complex"/>
</dbReference>
<dbReference type="PANTHER" id="PTHR11851:SF225">
    <property type="entry name" value="NON-PEPTIDASE HOMOLOG YMXG"/>
    <property type="match status" value="1"/>
</dbReference>
<accession>A0AA48KDT4</accession>
<evidence type="ECO:0000313" key="3">
    <source>
        <dbReference type="Proteomes" id="UP001238179"/>
    </source>
</evidence>
<dbReference type="Proteomes" id="UP001238179">
    <property type="component" value="Chromosome"/>
</dbReference>
<gene>
    <name evidence="2" type="ORF">METEAL_39420</name>
</gene>